<keyword evidence="2" id="KW-0732">Signal</keyword>
<accession>A0AAF0J2Z9</accession>
<dbReference type="EMBL" id="CP119893">
    <property type="protein sequence ID" value="WFD26213.1"/>
    <property type="molecule type" value="Genomic_DNA"/>
</dbReference>
<gene>
    <name evidence="3" type="ORF">MNAN1_001190</name>
</gene>
<keyword evidence="1" id="KW-0472">Membrane</keyword>
<sequence length="135" mass="14931">MPPATVSLSYLNVFWLVHVISELPLGIQAFLSPDVIPLAQKTGSTLLLIQARKRAMAIQLLLFHGIVSAIYMRLPDGIVTFQLPPVLLDLFPWLGMYRFTIWIAALHGCIALLITAWWQATLPQVQAITAQAKAA</sequence>
<feature type="chain" id="PRO_5041967943" evidence="2">
    <location>
        <begin position="30"/>
        <end position="135"/>
    </location>
</feature>
<organism evidence="3 4">
    <name type="scientific">Malassezia nana</name>
    <dbReference type="NCBI Taxonomy" id="180528"/>
    <lineage>
        <taxon>Eukaryota</taxon>
        <taxon>Fungi</taxon>
        <taxon>Dikarya</taxon>
        <taxon>Basidiomycota</taxon>
        <taxon>Ustilaginomycotina</taxon>
        <taxon>Malasseziomycetes</taxon>
        <taxon>Malasseziales</taxon>
        <taxon>Malasseziaceae</taxon>
        <taxon>Malassezia</taxon>
    </lineage>
</organism>
<keyword evidence="1" id="KW-1133">Transmembrane helix</keyword>
<dbReference type="Proteomes" id="UP001213623">
    <property type="component" value="Chromosome 2"/>
</dbReference>
<feature type="transmembrane region" description="Helical" evidence="1">
    <location>
        <begin position="94"/>
        <end position="118"/>
    </location>
</feature>
<feature type="transmembrane region" description="Helical" evidence="1">
    <location>
        <begin position="55"/>
        <end position="74"/>
    </location>
</feature>
<feature type="signal peptide" evidence="2">
    <location>
        <begin position="1"/>
        <end position="29"/>
    </location>
</feature>
<evidence type="ECO:0000256" key="1">
    <source>
        <dbReference type="SAM" id="Phobius"/>
    </source>
</evidence>
<keyword evidence="4" id="KW-1185">Reference proteome</keyword>
<protein>
    <submittedName>
        <fullName evidence="3">Uncharacterized protein</fullName>
    </submittedName>
</protein>
<dbReference type="AlphaFoldDB" id="A0AAF0J2Z9"/>
<proteinExistence type="predicted"/>
<evidence type="ECO:0000313" key="3">
    <source>
        <dbReference type="EMBL" id="WFD26213.1"/>
    </source>
</evidence>
<name>A0AAF0J2Z9_9BASI</name>
<evidence type="ECO:0000256" key="2">
    <source>
        <dbReference type="SAM" id="SignalP"/>
    </source>
</evidence>
<evidence type="ECO:0000313" key="4">
    <source>
        <dbReference type="Proteomes" id="UP001213623"/>
    </source>
</evidence>
<keyword evidence="1" id="KW-0812">Transmembrane</keyword>
<reference evidence="3" key="1">
    <citation type="submission" date="2023-03" db="EMBL/GenBank/DDBJ databases">
        <title>Mating type loci evolution in Malassezia.</title>
        <authorList>
            <person name="Coelho M.A."/>
        </authorList>
    </citation>
    <scope>NUCLEOTIDE SEQUENCE</scope>
    <source>
        <strain evidence="3">CBS 9557</strain>
    </source>
</reference>